<proteinExistence type="predicted"/>
<sequence>MRNDARYYRSMMKRCDLQINATMLNDDFNEQEQKDVVASFKKQKRDYALKLASFFKPDHNHYFNN</sequence>
<dbReference type="EMBL" id="JBHSAS010000006">
    <property type="protein sequence ID" value="MFC4027229.1"/>
    <property type="molecule type" value="Genomic_DNA"/>
</dbReference>
<evidence type="ECO:0000313" key="1">
    <source>
        <dbReference type="EMBL" id="MFC4027229.1"/>
    </source>
</evidence>
<organism evidence="1 2">
    <name type="scientific">Zunongwangia endophytica</name>
    <dbReference type="NCBI Taxonomy" id="1808945"/>
    <lineage>
        <taxon>Bacteria</taxon>
        <taxon>Pseudomonadati</taxon>
        <taxon>Bacteroidota</taxon>
        <taxon>Flavobacteriia</taxon>
        <taxon>Flavobacteriales</taxon>
        <taxon>Flavobacteriaceae</taxon>
        <taxon>Zunongwangia</taxon>
    </lineage>
</organism>
<reference evidence="2" key="1">
    <citation type="journal article" date="2019" name="Int. J. Syst. Evol. Microbiol.">
        <title>The Global Catalogue of Microorganisms (GCM) 10K type strain sequencing project: providing services to taxonomists for standard genome sequencing and annotation.</title>
        <authorList>
            <consortium name="The Broad Institute Genomics Platform"/>
            <consortium name="The Broad Institute Genome Sequencing Center for Infectious Disease"/>
            <person name="Wu L."/>
            <person name="Ma J."/>
        </authorList>
    </citation>
    <scope>NUCLEOTIDE SEQUENCE [LARGE SCALE GENOMIC DNA]</scope>
    <source>
        <strain evidence="2">CECT 9128</strain>
    </source>
</reference>
<comment type="caution">
    <text evidence="1">The sequence shown here is derived from an EMBL/GenBank/DDBJ whole genome shotgun (WGS) entry which is preliminary data.</text>
</comment>
<accession>A0ABV8H533</accession>
<keyword evidence="2" id="KW-1185">Reference proteome</keyword>
<evidence type="ECO:0000313" key="2">
    <source>
        <dbReference type="Proteomes" id="UP001595793"/>
    </source>
</evidence>
<dbReference type="Proteomes" id="UP001595793">
    <property type="component" value="Unassembled WGS sequence"/>
</dbReference>
<name>A0ABV8H533_9FLAO</name>
<protein>
    <submittedName>
        <fullName evidence="1">Uncharacterized protein</fullName>
    </submittedName>
</protein>
<dbReference type="RefSeq" id="WP_290234659.1">
    <property type="nucleotide sequence ID" value="NZ_JAUFPZ010000002.1"/>
</dbReference>
<gene>
    <name evidence="1" type="ORF">ACFOS1_07425</name>
</gene>